<dbReference type="PANTHER" id="PTHR10242:SF2">
    <property type="entry name" value="N-GLYCOSYLASE_DNA LYASE"/>
    <property type="match status" value="1"/>
</dbReference>
<evidence type="ECO:0000256" key="9">
    <source>
        <dbReference type="ARBA" id="ARBA00044632"/>
    </source>
</evidence>
<dbReference type="EMBL" id="SBJO01000012">
    <property type="protein sequence ID" value="KAF9764680.1"/>
    <property type="molecule type" value="Genomic_DNA"/>
</dbReference>
<evidence type="ECO:0000256" key="5">
    <source>
        <dbReference type="ARBA" id="ARBA00023204"/>
    </source>
</evidence>
<keyword evidence="10" id="KW-0472">Membrane</keyword>
<dbReference type="GO" id="GO:0006285">
    <property type="term" value="P:base-excision repair, AP site formation"/>
    <property type="evidence" value="ECO:0007669"/>
    <property type="project" value="TreeGrafter"/>
</dbReference>
<gene>
    <name evidence="12" type="primary">Ogg1</name>
    <name evidence="12" type="ORF">NGRA_0360</name>
</gene>
<dbReference type="InterPro" id="IPR023170">
    <property type="entry name" value="HhH_base_excis_C"/>
</dbReference>
<feature type="transmembrane region" description="Helical" evidence="10">
    <location>
        <begin position="326"/>
        <end position="343"/>
    </location>
</feature>
<dbReference type="GO" id="GO:0005634">
    <property type="term" value="C:nucleus"/>
    <property type="evidence" value="ECO:0007669"/>
    <property type="project" value="TreeGrafter"/>
</dbReference>
<dbReference type="Pfam" id="PF07934">
    <property type="entry name" value="OGG_N"/>
    <property type="match status" value="1"/>
</dbReference>
<evidence type="ECO:0000256" key="2">
    <source>
        <dbReference type="ARBA" id="ARBA00012720"/>
    </source>
</evidence>
<evidence type="ECO:0000256" key="4">
    <source>
        <dbReference type="ARBA" id="ARBA00022801"/>
    </source>
</evidence>
<dbReference type="InterPro" id="IPR052054">
    <property type="entry name" value="Oxidative_DNA_repair_enzyme"/>
</dbReference>
<feature type="domain" description="HhH-GPD" evidence="11">
    <location>
        <begin position="162"/>
        <end position="346"/>
    </location>
</feature>
<evidence type="ECO:0000256" key="3">
    <source>
        <dbReference type="ARBA" id="ARBA00022763"/>
    </source>
</evidence>
<sequence>MKFRNLQSSEHINIKETLFSGQVFNFVETDINEYTGVVHSLLISFRQVKDTVEYRLLKCDDRILKPLANLAMSQIESEIETEDFYKQACNINEELLDSNNTENVFTSMFMKLLDKFTDLTVRRFLTLDINYKEFIPEKLYLQHTGLRLVRNSIVPTIFSFICSQNNNIKRITSMVQRLYSKGRYACRYKDVDFYFFPDLNVLVDIEEDLRACKFGYRSRFIVETARKLQEDVYSMWLFLDDLIFGSESTDENLKNHIVSFDKTQTRNQLLLLRGIGPKVADCILLMGFGAYDVVPIDTHIHKYAVNTFNFPKKSLTKKNYTEIQKAFVNAFGLFAGIVQLYIFRSYLN</sequence>
<dbReference type="SUPFAM" id="SSF48150">
    <property type="entry name" value="DNA-glycosylase"/>
    <property type="match status" value="1"/>
</dbReference>
<evidence type="ECO:0000313" key="13">
    <source>
        <dbReference type="Proteomes" id="UP000740883"/>
    </source>
</evidence>
<dbReference type="Gene3D" id="1.10.1670.10">
    <property type="entry name" value="Helix-hairpin-Helix base-excision DNA repair enzymes (C-terminal)"/>
    <property type="match status" value="1"/>
</dbReference>
<dbReference type="SMART" id="SM00478">
    <property type="entry name" value="ENDO3c"/>
    <property type="match status" value="1"/>
</dbReference>
<dbReference type="GO" id="GO:0003684">
    <property type="term" value="F:damaged DNA binding"/>
    <property type="evidence" value="ECO:0007669"/>
    <property type="project" value="InterPro"/>
</dbReference>
<protein>
    <recommendedName>
        <fullName evidence="2">DNA-(apurinic or apyrimidinic site) lyase</fullName>
        <ecNumber evidence="2">4.2.99.18</ecNumber>
    </recommendedName>
</protein>
<dbReference type="GO" id="GO:0034039">
    <property type="term" value="F:8-oxo-7,8-dihydroguanine DNA N-glycosylase activity"/>
    <property type="evidence" value="ECO:0007669"/>
    <property type="project" value="TreeGrafter"/>
</dbReference>
<dbReference type="InterPro" id="IPR012904">
    <property type="entry name" value="OGG_N"/>
</dbReference>
<dbReference type="Proteomes" id="UP000740883">
    <property type="component" value="Unassembled WGS sequence"/>
</dbReference>
<dbReference type="InterPro" id="IPR003265">
    <property type="entry name" value="HhH-GPD_domain"/>
</dbReference>
<keyword evidence="4" id="KW-0378">Hydrolase</keyword>
<evidence type="ECO:0000313" key="12">
    <source>
        <dbReference type="EMBL" id="KAF9764680.1"/>
    </source>
</evidence>
<dbReference type="PANTHER" id="PTHR10242">
    <property type="entry name" value="8-OXOGUANINE DNA GLYCOSYLASE"/>
    <property type="match status" value="1"/>
</dbReference>
<keyword evidence="5" id="KW-0234">DNA repair</keyword>
<comment type="caution">
    <text evidence="12">The sequence shown here is derived from an EMBL/GenBank/DDBJ whole genome shotgun (WGS) entry which is preliminary data.</text>
</comment>
<dbReference type="Gene3D" id="3.30.310.40">
    <property type="match status" value="1"/>
</dbReference>
<evidence type="ECO:0000256" key="10">
    <source>
        <dbReference type="SAM" id="Phobius"/>
    </source>
</evidence>
<dbReference type="Pfam" id="PF00730">
    <property type="entry name" value="HhH-GPD"/>
    <property type="match status" value="1"/>
</dbReference>
<keyword evidence="10" id="KW-0812">Transmembrane</keyword>
<reference evidence="12 13" key="1">
    <citation type="journal article" date="2020" name="Genome Biol. Evol.">
        <title>Comparative genomics of strictly vertically transmitted, feminizing microsporidia endosymbionts of amphipod crustaceans.</title>
        <authorList>
            <person name="Cormier A."/>
            <person name="Chebbi M.A."/>
            <person name="Giraud I."/>
            <person name="Wattier R."/>
            <person name="Teixeira M."/>
            <person name="Gilbert C."/>
            <person name="Rigaud T."/>
            <person name="Cordaux R."/>
        </authorList>
    </citation>
    <scope>NUCLEOTIDE SEQUENCE [LARGE SCALE GENOMIC DNA]</scope>
    <source>
        <strain evidence="12 13">Ou3-Ou53</strain>
    </source>
</reference>
<keyword evidence="7" id="KW-0511">Multifunctional enzyme</keyword>
<evidence type="ECO:0000259" key="11">
    <source>
        <dbReference type="SMART" id="SM00478"/>
    </source>
</evidence>
<comment type="catalytic activity">
    <reaction evidence="9">
        <text>2'-deoxyribonucleotide-(2'-deoxyribose 5'-phosphate)-2'-deoxyribonucleotide-DNA = a 3'-end 2'-deoxyribonucleotide-(2,3-dehydro-2,3-deoxyribose 5'-phosphate)-DNA + a 5'-end 5'-phospho-2'-deoxyribonucleoside-DNA + H(+)</text>
        <dbReference type="Rhea" id="RHEA:66592"/>
        <dbReference type="Rhea" id="RHEA-COMP:13180"/>
        <dbReference type="Rhea" id="RHEA-COMP:16897"/>
        <dbReference type="Rhea" id="RHEA-COMP:17067"/>
        <dbReference type="ChEBI" id="CHEBI:15378"/>
        <dbReference type="ChEBI" id="CHEBI:136412"/>
        <dbReference type="ChEBI" id="CHEBI:157695"/>
        <dbReference type="ChEBI" id="CHEBI:167181"/>
        <dbReference type="EC" id="4.2.99.18"/>
    </reaction>
</comment>
<dbReference type="Gene3D" id="1.10.340.30">
    <property type="entry name" value="Hypothetical protein, domain 2"/>
    <property type="match status" value="1"/>
</dbReference>
<dbReference type="GO" id="GO:0006289">
    <property type="term" value="P:nucleotide-excision repair"/>
    <property type="evidence" value="ECO:0007669"/>
    <property type="project" value="InterPro"/>
</dbReference>
<dbReference type="AlphaFoldDB" id="A0A9P6H0G8"/>
<keyword evidence="13" id="KW-1185">Reference proteome</keyword>
<dbReference type="EC" id="4.2.99.18" evidence="2"/>
<evidence type="ECO:0000256" key="8">
    <source>
        <dbReference type="ARBA" id="ARBA00023295"/>
    </source>
</evidence>
<evidence type="ECO:0000256" key="7">
    <source>
        <dbReference type="ARBA" id="ARBA00023268"/>
    </source>
</evidence>
<evidence type="ECO:0000256" key="6">
    <source>
        <dbReference type="ARBA" id="ARBA00023239"/>
    </source>
</evidence>
<name>A0A9P6H0G8_9MICR</name>
<comment type="similarity">
    <text evidence="1">Belongs to the type-1 OGG1 family.</text>
</comment>
<accession>A0A9P6H0G8</accession>
<evidence type="ECO:0000256" key="1">
    <source>
        <dbReference type="ARBA" id="ARBA00010679"/>
    </source>
</evidence>
<proteinExistence type="inferred from homology"/>
<keyword evidence="6 12" id="KW-0456">Lyase</keyword>
<keyword evidence="3" id="KW-0227">DNA damage</keyword>
<dbReference type="GO" id="GO:0140078">
    <property type="term" value="F:class I DNA-(apurinic or apyrimidinic site) endonuclease activity"/>
    <property type="evidence" value="ECO:0007669"/>
    <property type="project" value="UniProtKB-EC"/>
</dbReference>
<dbReference type="CDD" id="cd00056">
    <property type="entry name" value="ENDO3c"/>
    <property type="match status" value="1"/>
</dbReference>
<keyword evidence="10" id="KW-1133">Transmembrane helix</keyword>
<dbReference type="InterPro" id="IPR011257">
    <property type="entry name" value="DNA_glycosylase"/>
</dbReference>
<organism evidence="12 13">
    <name type="scientific">Nosema granulosis</name>
    <dbReference type="NCBI Taxonomy" id="83296"/>
    <lineage>
        <taxon>Eukaryota</taxon>
        <taxon>Fungi</taxon>
        <taxon>Fungi incertae sedis</taxon>
        <taxon>Microsporidia</taxon>
        <taxon>Nosematidae</taxon>
        <taxon>Nosema</taxon>
    </lineage>
</organism>
<keyword evidence="8" id="KW-0326">Glycosidase</keyword>
<dbReference type="OrthoDB" id="238681at2759"/>
<dbReference type="SUPFAM" id="SSF55945">
    <property type="entry name" value="TATA-box binding protein-like"/>
    <property type="match status" value="1"/>
</dbReference>